<keyword evidence="4" id="KW-0372">Hormone</keyword>
<dbReference type="InterPro" id="IPR018251">
    <property type="entry name" value="Crust_neurhormone_CS"/>
</dbReference>
<organism evidence="9">
    <name type="scientific">Gecarcinus lateralis</name>
    <name type="common">Blackback land crab</name>
    <dbReference type="NCBI Taxonomy" id="6769"/>
    <lineage>
        <taxon>Eukaryota</taxon>
        <taxon>Metazoa</taxon>
        <taxon>Ecdysozoa</taxon>
        <taxon>Arthropoda</taxon>
        <taxon>Crustacea</taxon>
        <taxon>Multicrustacea</taxon>
        <taxon>Malacostraca</taxon>
        <taxon>Eumalacostraca</taxon>
        <taxon>Eucarida</taxon>
        <taxon>Decapoda</taxon>
        <taxon>Pleocyemata</taxon>
        <taxon>Brachyura</taxon>
        <taxon>Eubrachyura</taxon>
        <taxon>Grapsoidea</taxon>
        <taxon>Gecarcinidae</taxon>
        <taxon>Gecarcinus</taxon>
    </lineage>
</organism>
<dbReference type="PRINTS" id="PR00549">
    <property type="entry name" value="HYPRGLYCEMC2"/>
</dbReference>
<evidence type="ECO:0000256" key="2">
    <source>
        <dbReference type="ARBA" id="ARBA00005447"/>
    </source>
</evidence>
<evidence type="ECO:0000256" key="1">
    <source>
        <dbReference type="ARBA" id="ARBA00004613"/>
    </source>
</evidence>
<dbReference type="InterPro" id="IPR001166">
    <property type="entry name" value="Hyperglycemic"/>
</dbReference>
<feature type="disulfide bond" evidence="7">
    <location>
        <begin position="59"/>
        <end position="75"/>
    </location>
</feature>
<reference evidence="9" key="1">
    <citation type="journal article" date="2007" name="Gen. Comp. Endocrinol.">
        <title>Molt-inhibiting hormone from the tropical land crab, Gecarcinus lateralis: cloning, tissue expression, and expression of biologically active recombinant peptide in yeast.</title>
        <authorList>
            <person name="Lee K.J."/>
            <person name="Kim H.W."/>
            <person name="Gomez A.M."/>
            <person name="Chang E.S."/>
            <person name="Covi J.A."/>
            <person name="Mykles D.L."/>
        </authorList>
    </citation>
    <scope>NUCLEOTIDE SEQUENCE</scope>
</reference>
<feature type="disulfide bond" evidence="7">
    <location>
        <begin position="42"/>
        <end position="79"/>
    </location>
</feature>
<dbReference type="InterPro" id="IPR001262">
    <property type="entry name" value="Hyperglycemic2"/>
</dbReference>
<dbReference type="Gene3D" id="1.10.2010.10">
    <property type="entry name" value="Crustacean CHH/MIH/GIH neurohormone"/>
    <property type="match status" value="1"/>
</dbReference>
<dbReference type="AlphaFoldDB" id="A0SJB1"/>
<dbReference type="GO" id="GO:0005576">
    <property type="term" value="C:extracellular region"/>
    <property type="evidence" value="ECO:0007669"/>
    <property type="project" value="UniProtKB-SubCell"/>
</dbReference>
<comment type="subcellular location">
    <subcellularLocation>
        <location evidence="1">Secreted</location>
    </subcellularLocation>
</comment>
<dbReference type="SUPFAM" id="SSF81778">
    <property type="entry name" value="Crustacean CHH/MIH/GIH neurohormone"/>
    <property type="match status" value="1"/>
</dbReference>
<keyword evidence="5 7" id="KW-1015">Disulfide bond</keyword>
<name>A0SJB1_GECLA</name>
<evidence type="ECO:0000256" key="8">
    <source>
        <dbReference type="SAM" id="SignalP"/>
    </source>
</evidence>
<evidence type="ECO:0000256" key="5">
    <source>
        <dbReference type="ARBA" id="ARBA00023157"/>
    </source>
</evidence>
<feature type="signal peptide" evidence="8">
    <location>
        <begin position="1"/>
        <end position="35"/>
    </location>
</feature>
<feature type="chain" id="PRO_5002630075" evidence="8">
    <location>
        <begin position="36"/>
        <end position="113"/>
    </location>
</feature>
<evidence type="ECO:0000313" key="9">
    <source>
        <dbReference type="EMBL" id="ABF06632.1"/>
    </source>
</evidence>
<keyword evidence="3" id="KW-0964">Secreted</keyword>
<comment type="similarity">
    <text evidence="2">Belongs to the arthropod CHH/MIH/GIH/VIH hormone family.</text>
</comment>
<sequence length="113" mass="12862">MMSRAESRFASQRTWLVAVVVLAVLWSIGVQRAAAAVINDECPNVIGNRDIFKKVDWICEDCANIFRIDGLATLCRKNCFRNIDFLWCVYASERQAEKDELTRYVSILRAGSV</sequence>
<keyword evidence="8" id="KW-0732">Signal</keyword>
<evidence type="ECO:0000256" key="3">
    <source>
        <dbReference type="ARBA" id="ARBA00022525"/>
    </source>
</evidence>
<dbReference type="GO" id="GO:0005184">
    <property type="term" value="F:neuropeptide hormone activity"/>
    <property type="evidence" value="ECO:0007669"/>
    <property type="project" value="InterPro"/>
</dbReference>
<evidence type="ECO:0000256" key="6">
    <source>
        <dbReference type="ARBA" id="ARBA00023320"/>
    </source>
</evidence>
<feature type="disulfide bond" evidence="7">
    <location>
        <begin position="62"/>
        <end position="88"/>
    </location>
</feature>
<dbReference type="InterPro" id="IPR035957">
    <property type="entry name" value="Crust_neurohorm_sf"/>
</dbReference>
<evidence type="ECO:0000256" key="7">
    <source>
        <dbReference type="PIRSR" id="PIRSR631098-51"/>
    </source>
</evidence>
<dbReference type="EMBL" id="DQ473354">
    <property type="protein sequence ID" value="ABF06632.1"/>
    <property type="molecule type" value="mRNA"/>
</dbReference>
<dbReference type="InterPro" id="IPR031098">
    <property type="entry name" value="Crust_neurohorm"/>
</dbReference>
<dbReference type="PRINTS" id="PR00550">
    <property type="entry name" value="HYPRGLYCEMIC"/>
</dbReference>
<dbReference type="Pfam" id="PF01147">
    <property type="entry name" value="Crust_neurohorm"/>
    <property type="match status" value="1"/>
</dbReference>
<keyword evidence="6" id="KW-0527">Neuropeptide</keyword>
<dbReference type="PROSITE" id="PS01250">
    <property type="entry name" value="CHH_MIH_GIH"/>
    <property type="match status" value="1"/>
</dbReference>
<proteinExistence type="evidence at transcript level"/>
<evidence type="ECO:0000256" key="4">
    <source>
        <dbReference type="ARBA" id="ARBA00022702"/>
    </source>
</evidence>
<protein>
    <submittedName>
        <fullName evidence="9">Molt-inhibiting hormone</fullName>
    </submittedName>
</protein>
<dbReference type="SMR" id="A0SJB1"/>
<dbReference type="GO" id="GO:0007218">
    <property type="term" value="P:neuropeptide signaling pathway"/>
    <property type="evidence" value="ECO:0007669"/>
    <property type="project" value="UniProtKB-KW"/>
</dbReference>
<accession>A0SJB1</accession>